<evidence type="ECO:0000313" key="3">
    <source>
        <dbReference type="Proteomes" id="UP000030185"/>
    </source>
</evidence>
<keyword evidence="1" id="KW-0472">Membrane</keyword>
<proteinExistence type="predicted"/>
<dbReference type="AlphaFoldDB" id="A0A098LC23"/>
<evidence type="ECO:0000313" key="2">
    <source>
        <dbReference type="EMBL" id="GAL84491.1"/>
    </source>
</evidence>
<dbReference type="STRING" id="153721.MYP_1719"/>
<dbReference type="RefSeq" id="WP_045461503.1">
    <property type="nucleotide sequence ID" value="NZ_BBLT01000003.1"/>
</dbReference>
<name>A0A098LC23_9BACT</name>
<protein>
    <submittedName>
        <fullName evidence="2">Uncharacterized protein</fullName>
    </submittedName>
</protein>
<sequence>MKTDLYTKAILTIIAVCLVIIVIKHVDIIPNAHAENSAHVGYDPNYRLIKTNADGTIDVNIKSASSSIDVNLVKVKTYDPVDVNIKKVAGNTCYDAVPVKNK</sequence>
<keyword evidence="3" id="KW-1185">Reference proteome</keyword>
<dbReference type="Proteomes" id="UP000030185">
    <property type="component" value="Unassembled WGS sequence"/>
</dbReference>
<dbReference type="OrthoDB" id="797788at2"/>
<feature type="transmembrane region" description="Helical" evidence="1">
    <location>
        <begin position="6"/>
        <end position="23"/>
    </location>
</feature>
<accession>A0A098LC23</accession>
<dbReference type="eggNOG" id="ENOG50330HY">
    <property type="taxonomic scope" value="Bacteria"/>
</dbReference>
<reference evidence="2 3" key="1">
    <citation type="submission" date="2014-09" db="EMBL/GenBank/DDBJ databases">
        <title>Sporocytophaga myxococcoides PG-01 genome sequencing.</title>
        <authorList>
            <person name="Liu L."/>
            <person name="Gao P.J."/>
            <person name="Chen G.J."/>
            <person name="Wang L.S."/>
        </authorList>
    </citation>
    <scope>NUCLEOTIDE SEQUENCE [LARGE SCALE GENOMIC DNA]</scope>
    <source>
        <strain evidence="2 3">PG-01</strain>
    </source>
</reference>
<gene>
    <name evidence="2" type="ORF">MYP_1719</name>
</gene>
<keyword evidence="1" id="KW-1133">Transmembrane helix</keyword>
<organism evidence="2 3">
    <name type="scientific">Sporocytophaga myxococcoides</name>
    <dbReference type="NCBI Taxonomy" id="153721"/>
    <lineage>
        <taxon>Bacteria</taxon>
        <taxon>Pseudomonadati</taxon>
        <taxon>Bacteroidota</taxon>
        <taxon>Cytophagia</taxon>
        <taxon>Cytophagales</taxon>
        <taxon>Cytophagaceae</taxon>
        <taxon>Sporocytophaga</taxon>
    </lineage>
</organism>
<evidence type="ECO:0000256" key="1">
    <source>
        <dbReference type="SAM" id="Phobius"/>
    </source>
</evidence>
<dbReference type="EMBL" id="BBLT01000003">
    <property type="protein sequence ID" value="GAL84491.1"/>
    <property type="molecule type" value="Genomic_DNA"/>
</dbReference>
<keyword evidence="1" id="KW-0812">Transmembrane</keyword>
<comment type="caution">
    <text evidence="2">The sequence shown here is derived from an EMBL/GenBank/DDBJ whole genome shotgun (WGS) entry which is preliminary data.</text>
</comment>